<dbReference type="Pfam" id="PF00059">
    <property type="entry name" value="Lectin_C"/>
    <property type="match status" value="1"/>
</dbReference>
<proteinExistence type="predicted"/>
<evidence type="ECO:0000259" key="3">
    <source>
        <dbReference type="PROSITE" id="PS50041"/>
    </source>
</evidence>
<dbReference type="Proteomes" id="UP000054776">
    <property type="component" value="Unassembled WGS sequence"/>
</dbReference>
<dbReference type="SMART" id="SM00034">
    <property type="entry name" value="CLECT"/>
    <property type="match status" value="1"/>
</dbReference>
<protein>
    <submittedName>
        <fullName evidence="4">Snaclec alboaggregin-A subunit alpha</fullName>
    </submittedName>
</protein>
<sequence length="277" mass="31669">MCNRMIRLIPKENSSNLGMLELVFLSNVECARWINALTVSSCSELLSTLRMLEAELVNIPCLSESSITGTSSKQCEKVVTAVGFEPTPVYTDQNAQPAAAGSSRLSLAPWTARPRCLFCNVYNCHEVLELLKAFYQVCKETCEPGWVRYNNYCYRFIYEPKKYETAKLICASHDSILFVPQTDEDWSSVTADLPSGTFFWIGLQYQNGKLKWQNESSFDVEKLPFLVKLKKFQRIKVYRQECLCMFARSGKPKVIWIPCIIPRAYICQKDAQQSNEP</sequence>
<dbReference type="InterPro" id="IPR051379">
    <property type="entry name" value="C-type_Lectin_Receptor_IMM"/>
</dbReference>
<evidence type="ECO:0000313" key="4">
    <source>
        <dbReference type="EMBL" id="KRY40190.1"/>
    </source>
</evidence>
<dbReference type="OrthoDB" id="7357196at2759"/>
<keyword evidence="2" id="KW-1015">Disulfide bond</keyword>
<feature type="domain" description="C-type lectin" evidence="3">
    <location>
        <begin position="149"/>
        <end position="268"/>
    </location>
</feature>
<dbReference type="CDD" id="cd00037">
    <property type="entry name" value="CLECT"/>
    <property type="match status" value="1"/>
</dbReference>
<dbReference type="EMBL" id="JYDH01000014">
    <property type="protein sequence ID" value="KRY40190.1"/>
    <property type="molecule type" value="Genomic_DNA"/>
</dbReference>
<accession>A0A0V1BTS9</accession>
<evidence type="ECO:0000256" key="1">
    <source>
        <dbReference type="ARBA" id="ARBA00022734"/>
    </source>
</evidence>
<name>A0A0V1BTS9_TRISP</name>
<dbReference type="InterPro" id="IPR001304">
    <property type="entry name" value="C-type_lectin-like"/>
</dbReference>
<keyword evidence="5" id="KW-1185">Reference proteome</keyword>
<dbReference type="PANTHER" id="PTHR46746:SF9">
    <property type="entry name" value="CD209 ANTIGEN-LIKE PROTEIN C-LIKE"/>
    <property type="match status" value="1"/>
</dbReference>
<comment type="caution">
    <text evidence="4">The sequence shown here is derived from an EMBL/GenBank/DDBJ whole genome shotgun (WGS) entry which is preliminary data.</text>
</comment>
<gene>
    <name evidence="4" type="ORF">T01_2125</name>
</gene>
<evidence type="ECO:0000313" key="5">
    <source>
        <dbReference type="Proteomes" id="UP000054776"/>
    </source>
</evidence>
<dbReference type="PANTHER" id="PTHR46746">
    <property type="entry name" value="KILLER CELL LECTIN-LIKE RECEPTOR SUBFAMILY F MEMBER 2"/>
    <property type="match status" value="1"/>
</dbReference>
<dbReference type="Gene3D" id="3.10.100.10">
    <property type="entry name" value="Mannose-Binding Protein A, subunit A"/>
    <property type="match status" value="1"/>
</dbReference>
<keyword evidence="1" id="KW-0430">Lectin</keyword>
<dbReference type="InParanoid" id="A0A0V1BTS9"/>
<dbReference type="SUPFAM" id="SSF56436">
    <property type="entry name" value="C-type lectin-like"/>
    <property type="match status" value="1"/>
</dbReference>
<organism evidence="4 5">
    <name type="scientific">Trichinella spiralis</name>
    <name type="common">Trichina worm</name>
    <dbReference type="NCBI Taxonomy" id="6334"/>
    <lineage>
        <taxon>Eukaryota</taxon>
        <taxon>Metazoa</taxon>
        <taxon>Ecdysozoa</taxon>
        <taxon>Nematoda</taxon>
        <taxon>Enoplea</taxon>
        <taxon>Dorylaimia</taxon>
        <taxon>Trichinellida</taxon>
        <taxon>Trichinellidae</taxon>
        <taxon>Trichinella</taxon>
    </lineage>
</organism>
<dbReference type="AlphaFoldDB" id="A0A0V1BTS9"/>
<dbReference type="InterPro" id="IPR016186">
    <property type="entry name" value="C-type_lectin-like/link_sf"/>
</dbReference>
<dbReference type="GO" id="GO:0030246">
    <property type="term" value="F:carbohydrate binding"/>
    <property type="evidence" value="ECO:0007669"/>
    <property type="project" value="UniProtKB-KW"/>
</dbReference>
<reference evidence="4 5" key="1">
    <citation type="submission" date="2015-01" db="EMBL/GenBank/DDBJ databases">
        <title>Evolution of Trichinella species and genotypes.</title>
        <authorList>
            <person name="Korhonen P.K."/>
            <person name="Edoardo P."/>
            <person name="Giuseppe L.R."/>
            <person name="Gasser R.B."/>
        </authorList>
    </citation>
    <scope>NUCLEOTIDE SEQUENCE [LARGE SCALE GENOMIC DNA]</scope>
    <source>
        <strain evidence="4">ISS3</strain>
    </source>
</reference>
<dbReference type="InterPro" id="IPR016187">
    <property type="entry name" value="CTDL_fold"/>
</dbReference>
<dbReference type="PROSITE" id="PS50041">
    <property type="entry name" value="C_TYPE_LECTIN_2"/>
    <property type="match status" value="1"/>
</dbReference>
<evidence type="ECO:0000256" key="2">
    <source>
        <dbReference type="ARBA" id="ARBA00023157"/>
    </source>
</evidence>